<keyword evidence="5 15" id="KW-0645">Protease</keyword>
<dbReference type="InterPro" id="IPR001563">
    <property type="entry name" value="Peptidase_S10"/>
</dbReference>
<proteinExistence type="inferred from homology"/>
<dbReference type="EMBL" id="JACBAD010002125">
    <property type="protein sequence ID" value="KAF7114318.1"/>
    <property type="molecule type" value="Genomic_DNA"/>
</dbReference>
<evidence type="ECO:0000256" key="12">
    <source>
        <dbReference type="ARBA" id="ARBA00023136"/>
    </source>
</evidence>
<dbReference type="InterPro" id="IPR029058">
    <property type="entry name" value="AB_hydrolase_fold"/>
</dbReference>
<protein>
    <recommendedName>
        <fullName evidence="15">Carboxypeptidase</fullName>
        <ecNumber evidence="15">3.4.16.-</ecNumber>
    </recommendedName>
</protein>
<dbReference type="GO" id="GO:0006508">
    <property type="term" value="P:proteolysis"/>
    <property type="evidence" value="ECO:0007669"/>
    <property type="project" value="UniProtKB-KW"/>
</dbReference>
<keyword evidence="4 15" id="KW-0121">Carboxypeptidase</keyword>
<keyword evidence="6" id="KW-0812">Transmembrane</keyword>
<evidence type="ECO:0000256" key="16">
    <source>
        <dbReference type="SAM" id="SignalP"/>
    </source>
</evidence>
<evidence type="ECO:0000256" key="10">
    <source>
        <dbReference type="ARBA" id="ARBA00022989"/>
    </source>
</evidence>
<comment type="catalytic activity">
    <reaction evidence="1">
        <text>Preferential release of a C-terminal arginine or lysine residue.</text>
        <dbReference type="EC" id="3.4.16.6"/>
    </reaction>
</comment>
<sequence>MNVAAILSLFHTIWAVPMLLLSATPRTSLDVSQFEVSSLPDSPTLPRSWAGRLPIPDTEEGNSIFFWLFEAQDPAYDENLIIWFNGGPGCSSLIGLIAGNGPVLFDGNTTHLIQNPQSWTKLGHVLYVDQPAGTGFSTASKPYPVRDNDRVTSDFYKWLQSFFSHFHHLRSKRVHMIGESYAGIYIPYFAYAIAENQDNYPIDLRSISLGDGTIGNPAAMTAVTVSTFLESKKNVLQIPDEILSVFAQADQTCGFTTVLHQADQFPPNGKFEILGDPENLNYKHRRRRDQFQQYQRRNLGNVMNQTCNNHPTIPEQVSSSILNSTCYGSCATFSTAMNYLSAVSAAGTGKPCFDIYDITNDCTTIDPLGLMASYFSRGDVQAALNIAPAPAPAAPLAFAPCNSTILDTLLLAAPPTPPAYSILPSLVTEHNISVHVYSGDNDLLLNHLGTELVLQNMTWRGAQGFSRKPSRLFYAHDAAPALLGSDACDVSLGHDATAGQEAGQHCVPAGIWASERGLTYHLFRGAGHSVFMKKPREMLAYVRDVVVAEANG</sequence>
<name>A0A8H6P0C7_9EURO</name>
<comment type="subcellular location">
    <subcellularLocation>
        <location evidence="2">Golgi apparatus</location>
        <location evidence="2">trans-Golgi network membrane</location>
        <topology evidence="2">Single-pass type I membrane protein</topology>
    </subcellularLocation>
</comment>
<keyword evidence="11" id="KW-0333">Golgi apparatus</keyword>
<evidence type="ECO:0000256" key="11">
    <source>
        <dbReference type="ARBA" id="ARBA00023034"/>
    </source>
</evidence>
<dbReference type="PANTHER" id="PTHR11802:SF190">
    <property type="entry name" value="PHEROMONE-PROCESSING CARBOXYPEPTIDASE KEX1"/>
    <property type="match status" value="1"/>
</dbReference>
<feature type="chain" id="PRO_5035101797" description="Carboxypeptidase" evidence="16">
    <location>
        <begin position="16"/>
        <end position="552"/>
    </location>
</feature>
<keyword evidence="12" id="KW-0472">Membrane</keyword>
<evidence type="ECO:0000256" key="13">
    <source>
        <dbReference type="ARBA" id="ARBA00023180"/>
    </source>
</evidence>
<evidence type="ECO:0000256" key="4">
    <source>
        <dbReference type="ARBA" id="ARBA00022645"/>
    </source>
</evidence>
<keyword evidence="7" id="KW-0053">Apoptosis</keyword>
<dbReference type="AlphaFoldDB" id="A0A8H6P0C7"/>
<evidence type="ECO:0000313" key="18">
    <source>
        <dbReference type="EMBL" id="KAF7163900.1"/>
    </source>
</evidence>
<evidence type="ECO:0000256" key="2">
    <source>
        <dbReference type="ARBA" id="ARBA00004393"/>
    </source>
</evidence>
<dbReference type="Proteomes" id="UP000630445">
    <property type="component" value="Unassembled WGS sequence"/>
</dbReference>
<dbReference type="OrthoDB" id="443318at2759"/>
<comment type="similarity">
    <text evidence="3 15">Belongs to the peptidase S10 family.</text>
</comment>
<evidence type="ECO:0000313" key="17">
    <source>
        <dbReference type="EMBL" id="KAF7114318.1"/>
    </source>
</evidence>
<dbReference type="Pfam" id="PF00450">
    <property type="entry name" value="Peptidase_S10"/>
    <property type="match status" value="1"/>
</dbReference>
<evidence type="ECO:0000256" key="8">
    <source>
        <dbReference type="ARBA" id="ARBA00022729"/>
    </source>
</evidence>
<dbReference type="PRINTS" id="PR00724">
    <property type="entry name" value="CRBOXYPTASEC"/>
</dbReference>
<comment type="caution">
    <text evidence="17">The sequence shown here is derived from an EMBL/GenBank/DDBJ whole genome shotgun (WGS) entry which is preliminary data.</text>
</comment>
<keyword evidence="13" id="KW-0325">Glycoprotein</keyword>
<dbReference type="PANTHER" id="PTHR11802">
    <property type="entry name" value="SERINE PROTEASE FAMILY S10 SERINE CARBOXYPEPTIDASE"/>
    <property type="match status" value="1"/>
</dbReference>
<dbReference type="GO" id="GO:0005802">
    <property type="term" value="C:trans-Golgi network"/>
    <property type="evidence" value="ECO:0007669"/>
    <property type="project" value="TreeGrafter"/>
</dbReference>
<evidence type="ECO:0000256" key="15">
    <source>
        <dbReference type="RuleBase" id="RU361156"/>
    </source>
</evidence>
<keyword evidence="19" id="KW-1185">Reference proteome</keyword>
<comment type="function">
    <text evidence="14">Protease with a carboxypeptidase B-like function involved in the C-terminal processing of the lysine and arginine residues from protein precursors. Promotes cell fusion and is involved in the programmed cell death.</text>
</comment>
<reference evidence="17" key="1">
    <citation type="submission" date="2020-06" db="EMBL/GenBank/DDBJ databases">
        <title>Draft genome sequences of strains closely related to Aspergillus parafelis and Aspergillus hiratsukae.</title>
        <authorList>
            <person name="Dos Santos R.A.C."/>
            <person name="Rivero-Menendez O."/>
            <person name="Steenwyk J.L."/>
            <person name="Mead M.E."/>
            <person name="Goldman G.H."/>
            <person name="Alastruey-Izquierdo A."/>
            <person name="Rokas A."/>
        </authorList>
    </citation>
    <scope>NUCLEOTIDE SEQUENCE</scope>
    <source>
        <strain evidence="17">CNM-CM5793</strain>
        <strain evidence="18">CNM-CM6106</strain>
    </source>
</reference>
<accession>A0A8H6P0C7</accession>
<dbReference type="InterPro" id="IPR018202">
    <property type="entry name" value="Ser_caboxypep_ser_AS"/>
</dbReference>
<evidence type="ECO:0000313" key="19">
    <source>
        <dbReference type="Proteomes" id="UP000630445"/>
    </source>
</evidence>
<evidence type="ECO:0000256" key="9">
    <source>
        <dbReference type="ARBA" id="ARBA00022801"/>
    </source>
</evidence>
<dbReference type="EMBL" id="JACBAF010002200">
    <property type="protein sequence ID" value="KAF7163900.1"/>
    <property type="molecule type" value="Genomic_DNA"/>
</dbReference>
<organism evidence="17 19">
    <name type="scientific">Aspergillus hiratsukae</name>
    <dbReference type="NCBI Taxonomy" id="1194566"/>
    <lineage>
        <taxon>Eukaryota</taxon>
        <taxon>Fungi</taxon>
        <taxon>Dikarya</taxon>
        <taxon>Ascomycota</taxon>
        <taxon>Pezizomycotina</taxon>
        <taxon>Eurotiomycetes</taxon>
        <taxon>Eurotiomycetidae</taxon>
        <taxon>Eurotiales</taxon>
        <taxon>Aspergillaceae</taxon>
        <taxon>Aspergillus</taxon>
        <taxon>Aspergillus subgen. Fumigati</taxon>
    </lineage>
</organism>
<evidence type="ECO:0000256" key="3">
    <source>
        <dbReference type="ARBA" id="ARBA00009431"/>
    </source>
</evidence>
<dbReference type="Gene3D" id="3.40.50.1820">
    <property type="entry name" value="alpha/beta hydrolase"/>
    <property type="match status" value="1"/>
</dbReference>
<feature type="signal peptide" evidence="16">
    <location>
        <begin position="1"/>
        <end position="15"/>
    </location>
</feature>
<gene>
    <name evidence="17" type="ORF">CNMCM5793_008270</name>
    <name evidence="18" type="ORF">CNMCM6106_000672</name>
</gene>
<evidence type="ECO:0000256" key="1">
    <source>
        <dbReference type="ARBA" id="ARBA00001003"/>
    </source>
</evidence>
<keyword evidence="10" id="KW-1133">Transmembrane helix</keyword>
<dbReference type="Proteomes" id="UP000662466">
    <property type="component" value="Unassembled WGS sequence"/>
</dbReference>
<evidence type="ECO:0000256" key="5">
    <source>
        <dbReference type="ARBA" id="ARBA00022670"/>
    </source>
</evidence>
<evidence type="ECO:0000256" key="14">
    <source>
        <dbReference type="ARBA" id="ARBA00037042"/>
    </source>
</evidence>
<dbReference type="GO" id="GO:0004185">
    <property type="term" value="F:serine-type carboxypeptidase activity"/>
    <property type="evidence" value="ECO:0007669"/>
    <property type="project" value="UniProtKB-UniRule"/>
</dbReference>
<dbReference type="EC" id="3.4.16.-" evidence="15"/>
<keyword evidence="8 16" id="KW-0732">Signal</keyword>
<evidence type="ECO:0000256" key="6">
    <source>
        <dbReference type="ARBA" id="ARBA00022692"/>
    </source>
</evidence>
<dbReference type="SUPFAM" id="SSF53474">
    <property type="entry name" value="alpha/beta-Hydrolases"/>
    <property type="match status" value="1"/>
</dbReference>
<evidence type="ECO:0000256" key="7">
    <source>
        <dbReference type="ARBA" id="ARBA00022703"/>
    </source>
</evidence>
<dbReference type="GO" id="GO:0006915">
    <property type="term" value="P:apoptotic process"/>
    <property type="evidence" value="ECO:0007669"/>
    <property type="project" value="UniProtKB-KW"/>
</dbReference>
<dbReference type="PROSITE" id="PS00131">
    <property type="entry name" value="CARBOXYPEPT_SER_SER"/>
    <property type="match status" value="1"/>
</dbReference>
<keyword evidence="9 15" id="KW-0378">Hydrolase</keyword>